<keyword evidence="7 12" id="KW-0326">Glycosidase</keyword>
<dbReference type="InterPro" id="IPR033132">
    <property type="entry name" value="GH_1_N_CS"/>
</dbReference>
<keyword evidence="8" id="KW-0624">Polysaccharide degradation</keyword>
<keyword evidence="14" id="KW-1185">Reference proteome</keyword>
<dbReference type="Gene3D" id="3.20.20.80">
    <property type="entry name" value="Glycosidases"/>
    <property type="match status" value="1"/>
</dbReference>
<evidence type="ECO:0000256" key="2">
    <source>
        <dbReference type="ARBA" id="ARBA00010838"/>
    </source>
</evidence>
<dbReference type="AlphaFoldDB" id="A0A250IL15"/>
<accession>A0A250IL15</accession>
<dbReference type="PROSITE" id="PS00572">
    <property type="entry name" value="GLYCOSYL_HYDROL_F1_1"/>
    <property type="match status" value="1"/>
</dbReference>
<dbReference type="FunFam" id="3.20.20.80:FF:000004">
    <property type="entry name" value="Beta-glucosidase 6-phospho-beta-glucosidase"/>
    <property type="match status" value="1"/>
</dbReference>
<dbReference type="PANTHER" id="PTHR10353">
    <property type="entry name" value="GLYCOSYL HYDROLASE"/>
    <property type="match status" value="1"/>
</dbReference>
<comment type="similarity">
    <text evidence="2 12">Belongs to the glycosyl hydrolase 1 family.</text>
</comment>
<dbReference type="InterPro" id="IPR017736">
    <property type="entry name" value="Glyco_hydro_1_beta-glucosidase"/>
</dbReference>
<dbReference type="PANTHER" id="PTHR10353:SF36">
    <property type="entry name" value="LP05116P"/>
    <property type="match status" value="1"/>
</dbReference>
<feature type="binding site" evidence="10">
    <location>
        <position position="20"/>
    </location>
    <ligand>
        <name>substrate</name>
    </ligand>
</feature>
<proteinExistence type="inferred from homology"/>
<evidence type="ECO:0000256" key="3">
    <source>
        <dbReference type="ARBA" id="ARBA00012744"/>
    </source>
</evidence>
<keyword evidence="6" id="KW-0119">Carbohydrate metabolism</keyword>
<dbReference type="EC" id="3.2.1.21" evidence="3 12"/>
<evidence type="ECO:0000256" key="11">
    <source>
        <dbReference type="PROSITE-ProRule" id="PRU10055"/>
    </source>
</evidence>
<dbReference type="KEGG" id="mbd:MEBOL_005404"/>
<dbReference type="InterPro" id="IPR018120">
    <property type="entry name" value="Glyco_hydro_1_AS"/>
</dbReference>
<evidence type="ECO:0000256" key="10">
    <source>
        <dbReference type="PIRSR" id="PIRSR617736-2"/>
    </source>
</evidence>
<dbReference type="GO" id="GO:0008422">
    <property type="term" value="F:beta-glucosidase activity"/>
    <property type="evidence" value="ECO:0007669"/>
    <property type="project" value="UniProtKB-EC"/>
</dbReference>
<keyword evidence="5" id="KW-0136">Cellulose degradation</keyword>
<dbReference type="GO" id="GO:0005829">
    <property type="term" value="C:cytosol"/>
    <property type="evidence" value="ECO:0007669"/>
    <property type="project" value="TreeGrafter"/>
</dbReference>
<feature type="active site" description="Nucleophile" evidence="9 11">
    <location>
        <position position="361"/>
    </location>
</feature>
<evidence type="ECO:0000256" key="6">
    <source>
        <dbReference type="ARBA" id="ARBA00023277"/>
    </source>
</evidence>
<feature type="binding site" evidence="10">
    <location>
        <position position="301"/>
    </location>
    <ligand>
        <name>substrate</name>
    </ligand>
</feature>
<name>A0A250IL15_9BACT</name>
<dbReference type="Proteomes" id="UP000217289">
    <property type="component" value="Chromosome"/>
</dbReference>
<dbReference type="PROSITE" id="PS00653">
    <property type="entry name" value="GLYCOSYL_HYDROL_F1_2"/>
    <property type="match status" value="1"/>
</dbReference>
<feature type="binding site" evidence="10">
    <location>
        <position position="165"/>
    </location>
    <ligand>
        <name>substrate</name>
    </ligand>
</feature>
<evidence type="ECO:0000313" key="13">
    <source>
        <dbReference type="EMBL" id="ATB31932.1"/>
    </source>
</evidence>
<sequence>MANIGFPKGFIWGTATSSYQIEGAAKEDGRGESIWDRFSKTPGKVGDGTNGDVACDHYHRFRDDIALMKSLGMQAYRFSIAWPRVLPSGRGKVNPAGLDFYNRLVDALLEAGIEPFVTLYHWDLPQALQDEGGWTQRSTAEAFVEYSGVVARSLGDRVKKWITHNEPWCTSMLGYEKGIHAPGIKDFRSALAASHHVLLSHGWAVPVIRAASPGSQVGITLNLSPAEAASPSAADYDAFRNHDGYFNRWFLDPLYGRHYPADMVADYIKAGHLPAEGLTVVKPGDLQAIAVPCDFLGINYYNRAVLRSDKVPEAENHPRTVFLAPESEWTEMGWEVHADSLRRLLTRLHLDYAPGKLYVTENGASFSTGPDAQGRVRDDRRLAYLRDHFLAARKAMDAGAPLAGYFVWSLLDNFEWDRGYSQRFGMVWVNYETQQRIPKDSALWYRDVIKANAVSEP</sequence>
<feature type="binding site" evidence="10">
    <location>
        <position position="121"/>
    </location>
    <ligand>
        <name>substrate</name>
    </ligand>
</feature>
<evidence type="ECO:0000256" key="8">
    <source>
        <dbReference type="ARBA" id="ARBA00023326"/>
    </source>
</evidence>
<organism evidence="13 14">
    <name type="scientific">Melittangium boletus DSM 14713</name>
    <dbReference type="NCBI Taxonomy" id="1294270"/>
    <lineage>
        <taxon>Bacteria</taxon>
        <taxon>Pseudomonadati</taxon>
        <taxon>Myxococcota</taxon>
        <taxon>Myxococcia</taxon>
        <taxon>Myxococcales</taxon>
        <taxon>Cystobacterineae</taxon>
        <taxon>Archangiaceae</taxon>
        <taxon>Melittangium</taxon>
    </lineage>
</organism>
<evidence type="ECO:0000256" key="12">
    <source>
        <dbReference type="RuleBase" id="RU361175"/>
    </source>
</evidence>
<dbReference type="SUPFAM" id="SSF51445">
    <property type="entry name" value="(Trans)glycosidases"/>
    <property type="match status" value="1"/>
</dbReference>
<gene>
    <name evidence="13" type="ORF">MEBOL_005404</name>
</gene>
<evidence type="ECO:0000256" key="4">
    <source>
        <dbReference type="ARBA" id="ARBA00022801"/>
    </source>
</evidence>
<evidence type="ECO:0000256" key="1">
    <source>
        <dbReference type="ARBA" id="ARBA00000448"/>
    </source>
</evidence>
<dbReference type="EMBL" id="CP022163">
    <property type="protein sequence ID" value="ATB31932.1"/>
    <property type="molecule type" value="Genomic_DNA"/>
</dbReference>
<dbReference type="Pfam" id="PF00232">
    <property type="entry name" value="Glyco_hydro_1"/>
    <property type="match status" value="1"/>
</dbReference>
<dbReference type="RefSeq" id="WP_095980196.1">
    <property type="nucleotide sequence ID" value="NZ_CP022163.1"/>
</dbReference>
<dbReference type="InterPro" id="IPR017853">
    <property type="entry name" value="GH"/>
</dbReference>
<feature type="binding site" evidence="10">
    <location>
        <begin position="415"/>
        <end position="416"/>
    </location>
    <ligand>
        <name>substrate</name>
    </ligand>
</feature>
<dbReference type="NCBIfam" id="TIGR03356">
    <property type="entry name" value="BGL"/>
    <property type="match status" value="1"/>
</dbReference>
<comment type="catalytic activity">
    <reaction evidence="1 12">
        <text>Hydrolysis of terminal, non-reducing beta-D-glucosyl residues with release of beta-D-glucose.</text>
        <dbReference type="EC" id="3.2.1.21"/>
    </reaction>
</comment>
<feature type="binding site" evidence="10">
    <location>
        <position position="408"/>
    </location>
    <ligand>
        <name>substrate</name>
    </ligand>
</feature>
<dbReference type="InterPro" id="IPR001360">
    <property type="entry name" value="Glyco_hydro_1"/>
</dbReference>
<dbReference type="PRINTS" id="PR00131">
    <property type="entry name" value="GLHYDRLASE1"/>
</dbReference>
<evidence type="ECO:0000256" key="9">
    <source>
        <dbReference type="PIRSR" id="PIRSR617736-1"/>
    </source>
</evidence>
<feature type="active site" description="Proton donor" evidence="9">
    <location>
        <position position="166"/>
    </location>
</feature>
<evidence type="ECO:0000313" key="14">
    <source>
        <dbReference type="Proteomes" id="UP000217289"/>
    </source>
</evidence>
<evidence type="ECO:0000256" key="5">
    <source>
        <dbReference type="ARBA" id="ARBA00023001"/>
    </source>
</evidence>
<evidence type="ECO:0000256" key="7">
    <source>
        <dbReference type="ARBA" id="ARBA00023295"/>
    </source>
</evidence>
<dbReference type="GO" id="GO:0030245">
    <property type="term" value="P:cellulose catabolic process"/>
    <property type="evidence" value="ECO:0007669"/>
    <property type="project" value="UniProtKB-KW"/>
</dbReference>
<keyword evidence="4 12" id="KW-0378">Hydrolase</keyword>
<protein>
    <recommendedName>
        <fullName evidence="3 12">Beta-glucosidase</fullName>
        <ecNumber evidence="3 12">3.2.1.21</ecNumber>
    </recommendedName>
</protein>
<dbReference type="OrthoDB" id="9765195at2"/>
<reference evidence="13 14" key="1">
    <citation type="submission" date="2017-06" db="EMBL/GenBank/DDBJ databases">
        <authorList>
            <person name="Kim H.J."/>
            <person name="Triplett B.A."/>
        </authorList>
    </citation>
    <scope>NUCLEOTIDE SEQUENCE [LARGE SCALE GENOMIC DNA]</scope>
    <source>
        <strain evidence="13 14">DSM 14713</strain>
    </source>
</reference>